<dbReference type="SUPFAM" id="SSF55486">
    <property type="entry name" value="Metalloproteases ('zincins'), catalytic domain"/>
    <property type="match status" value="1"/>
</dbReference>
<dbReference type="AlphaFoldDB" id="D6X192"/>
<feature type="binding site" evidence="11">
    <location>
        <position position="157"/>
    </location>
    <ligand>
        <name>Ca(2+)</name>
        <dbReference type="ChEBI" id="CHEBI:29108"/>
        <label>2</label>
    </ligand>
</feature>
<comment type="similarity">
    <text evidence="1">Belongs to the peptidase M10A family.</text>
</comment>
<dbReference type="GO" id="GO:0006508">
    <property type="term" value="P:proteolysis"/>
    <property type="evidence" value="ECO:0007669"/>
    <property type="project" value="UniProtKB-KW"/>
</dbReference>
<keyword evidence="8" id="KW-0865">Zymogen</keyword>
<evidence type="ECO:0000256" key="8">
    <source>
        <dbReference type="ARBA" id="ARBA00023145"/>
    </source>
</evidence>
<dbReference type="InterPro" id="IPR000585">
    <property type="entry name" value="Hemopexin-like_dom"/>
</dbReference>
<feature type="binding site" evidence="11">
    <location>
        <position position="198"/>
    </location>
    <ligand>
        <name>Zn(2+)</name>
        <dbReference type="ChEBI" id="CHEBI:29105"/>
        <label>1</label>
    </ligand>
</feature>
<feature type="repeat" description="Hemopexin" evidence="12">
    <location>
        <begin position="416"/>
        <end position="461"/>
    </location>
</feature>
<dbReference type="GO" id="GO:0004222">
    <property type="term" value="F:metalloendopeptidase activity"/>
    <property type="evidence" value="ECO:0000318"/>
    <property type="project" value="GO_Central"/>
</dbReference>
<feature type="binding site" evidence="11">
    <location>
        <position position="200"/>
    </location>
    <ligand>
        <name>Ca(2+)</name>
        <dbReference type="ChEBI" id="CHEBI:29108"/>
        <label>3</label>
    </ligand>
</feature>
<keyword evidence="14" id="KW-0732">Signal</keyword>
<feature type="binding site" evidence="11">
    <location>
        <position position="203"/>
    </location>
    <ligand>
        <name>Ca(2+)</name>
        <dbReference type="ChEBI" id="CHEBI:29108"/>
        <label>3</label>
    </ligand>
</feature>
<feature type="binding site" evidence="11">
    <location>
        <position position="194"/>
    </location>
    <ligand>
        <name>Ca(2+)</name>
        <dbReference type="ChEBI" id="CHEBI:29108"/>
        <label>2</label>
    </ligand>
</feature>
<keyword evidence="6 10" id="KW-0862">Zinc</keyword>
<feature type="binding site" evidence="11">
    <location>
        <position position="515"/>
    </location>
    <ligand>
        <name>Ca(2+)</name>
        <dbReference type="ChEBI" id="CHEBI:29108"/>
        <label>4</label>
    </ligand>
</feature>
<evidence type="ECO:0000256" key="3">
    <source>
        <dbReference type="ARBA" id="ARBA00022723"/>
    </source>
</evidence>
<dbReference type="Pfam" id="PF01471">
    <property type="entry name" value="PG_binding_1"/>
    <property type="match status" value="1"/>
</dbReference>
<feature type="compositionally biased region" description="Low complexity" evidence="13">
    <location>
        <begin position="279"/>
        <end position="297"/>
    </location>
</feature>
<dbReference type="Gene3D" id="3.40.390.10">
    <property type="entry name" value="Collagenase (Catalytic Domain)"/>
    <property type="match status" value="1"/>
</dbReference>
<feature type="binding site" evidence="11">
    <location>
        <position position="175"/>
    </location>
    <ligand>
        <name>Ca(2+)</name>
        <dbReference type="ChEBI" id="CHEBI:29108"/>
        <label>3</label>
    </ligand>
</feature>
<proteinExistence type="inferred from homology"/>
<dbReference type="InterPro" id="IPR024079">
    <property type="entry name" value="MetalloPept_cat_dom_sf"/>
</dbReference>
<protein>
    <submittedName>
        <fullName evidence="16">Matrix metalloproteinase-16-like Protein</fullName>
    </submittedName>
</protein>
<feature type="binding site" evidence="11">
    <location>
        <position position="182"/>
    </location>
    <ligand>
        <name>Zn(2+)</name>
        <dbReference type="ChEBI" id="CHEBI:29105"/>
        <label>1</label>
    </ligand>
</feature>
<keyword evidence="7" id="KW-0482">Metalloprotease</keyword>
<dbReference type="FunFam" id="2.110.10.10:FF:000018">
    <property type="entry name" value="Matrix metallopeptidase 25b"/>
    <property type="match status" value="1"/>
</dbReference>
<sequence>MLVGHLIILISTTTLGFPVTNPKIPSVKVLEFLKNFGYIEGDDDTFGALYTENGISETIKNVQKFGDLPQTGVLDNATLALMATPRCGNADIIRNKRSKRYVLGSEGWGKRTISYFIANWSPKLGQASVSRNIELALKTWGKYGHLKFEKRQNPDADIIVAFGSGYHGDTSPFDGPGNILAHAFFPNEGSDGFGGDIHFDADENWVDGNGTDGTEFVMVALHELGHSLGLAHSPVSGSVMFPYYRGLDGNEKELQLGYDDILGMYELYIRRNIAEEAPTSVSPTSTSVETSTGVSPTISTSVETSTGVSPTISTSVETSTFGVSSVETSTPVVVYHGDDESVETHKNHDDTHGIPSTNSPSLPNICDASFDAVAVLRDQIFIFKEQYLWRLDDLSRIVPGYPISISQMFPDLPKSVKKVDAAYERPDGMIVLFSGDKFWVYDGKKFIEGSPRPLSDYGLPDTLDKIDAVQTWARNGKTYFYKDEIFWRYNETEGRMDEGYPKHMKRWRGVPHHLDAATTFRGITYFFKDKLYWNVG</sequence>
<dbReference type="OMA" id="DETPHYP"/>
<dbReference type="CDD" id="cd04278">
    <property type="entry name" value="ZnMc_MMP"/>
    <property type="match status" value="1"/>
</dbReference>
<keyword evidence="3 10" id="KW-0479">Metal-binding</keyword>
<feature type="binding site" evidence="11">
    <location>
        <position position="240"/>
    </location>
    <ligand>
        <name>Zn(2+)</name>
        <dbReference type="ChEBI" id="CHEBI:29105"/>
        <label>2</label>
        <note>catalytic</note>
    </ligand>
</feature>
<keyword evidence="11" id="KW-0106">Calcium</keyword>
<dbReference type="PANTHER" id="PTHR10201">
    <property type="entry name" value="MATRIX METALLOPROTEINASE"/>
    <property type="match status" value="1"/>
</dbReference>
<dbReference type="Proteomes" id="UP000007266">
    <property type="component" value="Linkage group 9"/>
</dbReference>
<dbReference type="InterPro" id="IPR036365">
    <property type="entry name" value="PGBD-like_sf"/>
</dbReference>
<dbReference type="InterPro" id="IPR033739">
    <property type="entry name" value="M10A_MMP"/>
</dbReference>
<feature type="region of interest" description="Disordered" evidence="13">
    <location>
        <begin position="279"/>
        <end position="311"/>
    </location>
</feature>
<feature type="binding site" evidence="11">
    <location>
        <position position="420"/>
    </location>
    <ligand>
        <name>Ca(2+)</name>
        <dbReference type="ChEBI" id="CHEBI:29108"/>
        <label>4</label>
    </ligand>
</feature>
<keyword evidence="4" id="KW-0677">Repeat</keyword>
<feature type="repeat" description="Hemopexin" evidence="12">
    <location>
        <begin position="463"/>
        <end position="511"/>
    </location>
</feature>
<reference evidence="16 17" key="1">
    <citation type="journal article" date="2008" name="Nature">
        <title>The genome of the model beetle and pest Tribolium castaneum.</title>
        <authorList>
            <consortium name="Tribolium Genome Sequencing Consortium"/>
            <person name="Richards S."/>
            <person name="Gibbs R.A."/>
            <person name="Weinstock G.M."/>
            <person name="Brown S.J."/>
            <person name="Denell R."/>
            <person name="Beeman R.W."/>
            <person name="Gibbs R."/>
            <person name="Beeman R.W."/>
            <person name="Brown S.J."/>
            <person name="Bucher G."/>
            <person name="Friedrich M."/>
            <person name="Grimmelikhuijzen C.J."/>
            <person name="Klingler M."/>
            <person name="Lorenzen M."/>
            <person name="Richards S."/>
            <person name="Roth S."/>
            <person name="Schroder R."/>
            <person name="Tautz D."/>
            <person name="Zdobnov E.M."/>
            <person name="Muzny D."/>
            <person name="Gibbs R.A."/>
            <person name="Weinstock G.M."/>
            <person name="Attaway T."/>
            <person name="Bell S."/>
            <person name="Buhay C.J."/>
            <person name="Chandrabose M.N."/>
            <person name="Chavez D."/>
            <person name="Clerk-Blankenburg K.P."/>
            <person name="Cree A."/>
            <person name="Dao M."/>
            <person name="Davis C."/>
            <person name="Chacko J."/>
            <person name="Dinh H."/>
            <person name="Dugan-Rocha S."/>
            <person name="Fowler G."/>
            <person name="Garner T.T."/>
            <person name="Garnes J."/>
            <person name="Gnirke A."/>
            <person name="Hawes A."/>
            <person name="Hernandez J."/>
            <person name="Hines S."/>
            <person name="Holder M."/>
            <person name="Hume J."/>
            <person name="Jhangiani S.N."/>
            <person name="Joshi V."/>
            <person name="Khan Z.M."/>
            <person name="Jackson L."/>
            <person name="Kovar C."/>
            <person name="Kowis A."/>
            <person name="Lee S."/>
            <person name="Lewis L.R."/>
            <person name="Margolis J."/>
            <person name="Morgan M."/>
            <person name="Nazareth L.V."/>
            <person name="Nguyen N."/>
            <person name="Okwuonu G."/>
            <person name="Parker D."/>
            <person name="Richards S."/>
            <person name="Ruiz S.J."/>
            <person name="Santibanez J."/>
            <person name="Savard J."/>
            <person name="Scherer S.E."/>
            <person name="Schneider B."/>
            <person name="Sodergren E."/>
            <person name="Tautz D."/>
            <person name="Vattahil S."/>
            <person name="Villasana D."/>
            <person name="White C.S."/>
            <person name="Wright R."/>
            <person name="Park Y."/>
            <person name="Beeman R.W."/>
            <person name="Lord J."/>
            <person name="Oppert B."/>
            <person name="Lorenzen M."/>
            <person name="Brown S."/>
            <person name="Wang L."/>
            <person name="Savard J."/>
            <person name="Tautz D."/>
            <person name="Richards S."/>
            <person name="Weinstock G."/>
            <person name="Gibbs R.A."/>
            <person name="Liu Y."/>
            <person name="Worley K."/>
            <person name="Weinstock G."/>
            <person name="Elsik C.G."/>
            <person name="Reese J.T."/>
            <person name="Elhaik E."/>
            <person name="Landan G."/>
            <person name="Graur D."/>
            <person name="Arensburger P."/>
            <person name="Atkinson P."/>
            <person name="Beeman R.W."/>
            <person name="Beidler J."/>
            <person name="Brown S.J."/>
            <person name="Demuth J.P."/>
            <person name="Drury D.W."/>
            <person name="Du Y.Z."/>
            <person name="Fujiwara H."/>
            <person name="Lorenzen M."/>
            <person name="Maselli V."/>
            <person name="Osanai M."/>
            <person name="Park Y."/>
            <person name="Robertson H.M."/>
            <person name="Tu Z."/>
            <person name="Wang J.J."/>
            <person name="Wang S."/>
            <person name="Richards S."/>
            <person name="Song H."/>
            <person name="Zhang L."/>
            <person name="Sodergren E."/>
            <person name="Werner D."/>
            <person name="Stanke M."/>
            <person name="Morgenstern B."/>
            <person name="Solovyev V."/>
            <person name="Kosarev P."/>
            <person name="Brown G."/>
            <person name="Chen H.C."/>
            <person name="Ermolaeva O."/>
            <person name="Hlavina W."/>
            <person name="Kapustin Y."/>
            <person name="Kiryutin B."/>
            <person name="Kitts P."/>
            <person name="Maglott D."/>
            <person name="Pruitt K."/>
            <person name="Sapojnikov V."/>
            <person name="Souvorov A."/>
            <person name="Mackey A.J."/>
            <person name="Waterhouse R.M."/>
            <person name="Wyder S."/>
            <person name="Zdobnov E.M."/>
            <person name="Zdobnov E.M."/>
            <person name="Wyder S."/>
            <person name="Kriventseva E.V."/>
            <person name="Kadowaki T."/>
            <person name="Bork P."/>
            <person name="Aranda M."/>
            <person name="Bao R."/>
            <person name="Beermann A."/>
            <person name="Berns N."/>
            <person name="Bolognesi R."/>
            <person name="Bonneton F."/>
            <person name="Bopp D."/>
            <person name="Brown S.J."/>
            <person name="Bucher G."/>
            <person name="Butts T."/>
            <person name="Chaumot A."/>
            <person name="Denell R.E."/>
            <person name="Ferrier D.E."/>
            <person name="Friedrich M."/>
            <person name="Gordon C.M."/>
            <person name="Jindra M."/>
            <person name="Klingler M."/>
            <person name="Lan Q."/>
            <person name="Lattorff H.M."/>
            <person name="Laudet V."/>
            <person name="von Levetsow C."/>
            <person name="Liu Z."/>
            <person name="Lutz R."/>
            <person name="Lynch J.A."/>
            <person name="da Fonseca R.N."/>
            <person name="Posnien N."/>
            <person name="Reuter R."/>
            <person name="Roth S."/>
            <person name="Savard J."/>
            <person name="Schinko J.B."/>
            <person name="Schmitt C."/>
            <person name="Schoppmeier M."/>
            <person name="Schroder R."/>
            <person name="Shippy T.D."/>
            <person name="Simonnet F."/>
            <person name="Marques-Souza H."/>
            <person name="Tautz D."/>
            <person name="Tomoyasu Y."/>
            <person name="Trauner J."/>
            <person name="Van der Zee M."/>
            <person name="Vervoort M."/>
            <person name="Wittkopp N."/>
            <person name="Wimmer E.A."/>
            <person name="Yang X."/>
            <person name="Jones A.K."/>
            <person name="Sattelle D.B."/>
            <person name="Ebert P.R."/>
            <person name="Nelson D."/>
            <person name="Scott J.G."/>
            <person name="Beeman R.W."/>
            <person name="Muthukrishnan S."/>
            <person name="Kramer K.J."/>
            <person name="Arakane Y."/>
            <person name="Beeman R.W."/>
            <person name="Zhu Q."/>
            <person name="Hogenkamp D."/>
            <person name="Dixit R."/>
            <person name="Oppert B."/>
            <person name="Jiang H."/>
            <person name="Zou Z."/>
            <person name="Marshall J."/>
            <person name="Elpidina E."/>
            <person name="Vinokurov K."/>
            <person name="Oppert C."/>
            <person name="Zou Z."/>
            <person name="Evans J."/>
            <person name="Lu Z."/>
            <person name="Zhao P."/>
            <person name="Sumathipala N."/>
            <person name="Altincicek B."/>
            <person name="Vilcinskas A."/>
            <person name="Williams M."/>
            <person name="Hultmark D."/>
            <person name="Hetru C."/>
            <person name="Jiang H."/>
            <person name="Grimmelikhuijzen C.J."/>
            <person name="Hauser F."/>
            <person name="Cazzamali G."/>
            <person name="Williamson M."/>
            <person name="Park Y."/>
            <person name="Li B."/>
            <person name="Tanaka Y."/>
            <person name="Predel R."/>
            <person name="Neupert S."/>
            <person name="Schachtner J."/>
            <person name="Verleyen P."/>
            <person name="Raible F."/>
            <person name="Bork P."/>
            <person name="Friedrich M."/>
            <person name="Walden K.K."/>
            <person name="Robertson H.M."/>
            <person name="Angeli S."/>
            <person name="Foret S."/>
            <person name="Bucher G."/>
            <person name="Schuetz S."/>
            <person name="Maleszka R."/>
            <person name="Wimmer E.A."/>
            <person name="Beeman R.W."/>
            <person name="Lorenzen M."/>
            <person name="Tomoyasu Y."/>
            <person name="Miller S.C."/>
            <person name="Grossmann D."/>
            <person name="Bucher G."/>
        </authorList>
    </citation>
    <scope>NUCLEOTIDE SEQUENCE [LARGE SCALE GENOMIC DNA]</scope>
    <source>
        <strain evidence="16 17">Georgia GA2</strain>
    </source>
</reference>
<dbReference type="HOGENOM" id="CLU_015489_8_3_1"/>
<feature type="binding site" evidence="11">
    <location>
        <position position="422"/>
    </location>
    <ligand>
        <name>Ca(2+)</name>
        <dbReference type="ChEBI" id="CHEBI:29108"/>
        <label>5</label>
    </ligand>
</feature>
<dbReference type="InterPro" id="IPR036375">
    <property type="entry name" value="Hemopexin-like_dom_sf"/>
</dbReference>
<comment type="cofactor">
    <cofactor evidence="11">
        <name>Ca(2+)</name>
        <dbReference type="ChEBI" id="CHEBI:29108"/>
    </cofactor>
    <text evidence="11">Can bind about 5 Ca(2+) ions per subunit.</text>
</comment>
<evidence type="ECO:0000256" key="1">
    <source>
        <dbReference type="ARBA" id="ARBA00010370"/>
    </source>
</evidence>
<feature type="signal peptide" evidence="14">
    <location>
        <begin position="1"/>
        <end position="16"/>
    </location>
</feature>
<feature type="binding site" evidence="10">
    <location>
        <position position="232"/>
    </location>
    <ligand>
        <name>Zn(2+)</name>
        <dbReference type="ChEBI" id="CHEBI:29105"/>
        <label>2</label>
        <note>catalytic</note>
    </ligand>
</feature>
<dbReference type="GO" id="GO:0005615">
    <property type="term" value="C:extracellular space"/>
    <property type="evidence" value="ECO:0000318"/>
    <property type="project" value="GO_Central"/>
</dbReference>
<gene>
    <name evidence="16" type="primary">AUGUSTUS-3.0.2_12853</name>
    <name evidence="16" type="ORF">TcasGA2_TC012853</name>
</gene>
<evidence type="ECO:0000313" key="17">
    <source>
        <dbReference type="Proteomes" id="UP000007266"/>
    </source>
</evidence>
<dbReference type="Gene3D" id="2.110.10.10">
    <property type="entry name" value="Hemopexin-like domain"/>
    <property type="match status" value="1"/>
</dbReference>
<dbReference type="PROSITE" id="PS51642">
    <property type="entry name" value="HEMOPEXIN_2"/>
    <property type="match status" value="3"/>
</dbReference>
<dbReference type="InterPro" id="IPR018487">
    <property type="entry name" value="Hemopexin-like_repeat"/>
</dbReference>
<dbReference type="EMBL" id="KQ971372">
    <property type="protein sequence ID" value="EFA10593.2"/>
    <property type="molecule type" value="Genomic_DNA"/>
</dbReference>
<evidence type="ECO:0000256" key="6">
    <source>
        <dbReference type="ARBA" id="ARBA00022833"/>
    </source>
</evidence>
<feature type="binding site" evidence="11">
    <location>
        <position position="174"/>
    </location>
    <ligand>
        <name>Ca(2+)</name>
        <dbReference type="ChEBI" id="CHEBI:29108"/>
        <label>3</label>
    </ligand>
</feature>
<keyword evidence="17" id="KW-1185">Reference proteome</keyword>
<reference evidence="16 17" key="2">
    <citation type="journal article" date="2010" name="Nucleic Acids Res.">
        <title>BeetleBase in 2010: revisions to provide comprehensive genomic information for Tribolium castaneum.</title>
        <authorList>
            <person name="Kim H.S."/>
            <person name="Murphy T."/>
            <person name="Xia J."/>
            <person name="Caragea D."/>
            <person name="Park Y."/>
            <person name="Beeman R.W."/>
            <person name="Lorenzen M.D."/>
            <person name="Butcher S."/>
            <person name="Manak J.R."/>
            <person name="Brown S.J."/>
        </authorList>
    </citation>
    <scope>GENOME REANNOTATION</scope>
    <source>
        <strain evidence="16 17">Georgia GA2</strain>
    </source>
</reference>
<dbReference type="GO" id="GO:0030198">
    <property type="term" value="P:extracellular matrix organization"/>
    <property type="evidence" value="ECO:0000318"/>
    <property type="project" value="GO_Central"/>
</dbReference>
<evidence type="ECO:0000256" key="12">
    <source>
        <dbReference type="PROSITE-ProRule" id="PRU01011"/>
    </source>
</evidence>
<feature type="domain" description="Peptidase metallopeptidase" evidence="15">
    <location>
        <begin position="104"/>
        <end position="270"/>
    </location>
</feature>
<feature type="repeat" description="Hemopexin" evidence="12">
    <location>
        <begin position="363"/>
        <end position="412"/>
    </location>
</feature>
<evidence type="ECO:0000256" key="5">
    <source>
        <dbReference type="ARBA" id="ARBA00022801"/>
    </source>
</evidence>
<feature type="active site" evidence="9">
    <location>
        <position position="223"/>
    </location>
</feature>
<dbReference type="PANTHER" id="PTHR10201:SF169">
    <property type="entry name" value="MATRIX METALLOPROTEINASE-16-LIKE PROTEIN"/>
    <property type="match status" value="1"/>
</dbReference>
<dbReference type="FunFam" id="3.40.390.10:FF:000022">
    <property type="entry name" value="Matrix metalloproteinase 1, isoform C"/>
    <property type="match status" value="1"/>
</dbReference>
<dbReference type="SUPFAM" id="SSF47090">
    <property type="entry name" value="PGBD-like"/>
    <property type="match status" value="1"/>
</dbReference>
<dbReference type="InterPro" id="IPR021190">
    <property type="entry name" value="Pept_M10A"/>
</dbReference>
<evidence type="ECO:0000256" key="11">
    <source>
        <dbReference type="PIRSR" id="PIRSR621190-2"/>
    </source>
</evidence>
<feature type="compositionally biased region" description="Polar residues" evidence="13">
    <location>
        <begin position="298"/>
        <end position="311"/>
    </location>
</feature>
<dbReference type="CDD" id="cd00094">
    <property type="entry name" value="HX"/>
    <property type="match status" value="1"/>
</dbReference>
<evidence type="ECO:0000256" key="9">
    <source>
        <dbReference type="PIRSR" id="PIRSR001191-1"/>
    </source>
</evidence>
<evidence type="ECO:0000256" key="13">
    <source>
        <dbReference type="SAM" id="MobiDB-lite"/>
    </source>
</evidence>
<evidence type="ECO:0000256" key="2">
    <source>
        <dbReference type="ARBA" id="ARBA00022670"/>
    </source>
</evidence>
<evidence type="ECO:0000256" key="10">
    <source>
        <dbReference type="PIRSR" id="PIRSR001191-2"/>
    </source>
</evidence>
<dbReference type="InParanoid" id="D6X192"/>
<feature type="binding site" evidence="11">
    <location>
        <position position="203"/>
    </location>
    <ligand>
        <name>Ca(2+)</name>
        <dbReference type="ChEBI" id="CHEBI:29108"/>
        <label>1</label>
    </ligand>
</feature>
<organism evidence="16 17">
    <name type="scientific">Tribolium castaneum</name>
    <name type="common">Red flour beetle</name>
    <dbReference type="NCBI Taxonomy" id="7070"/>
    <lineage>
        <taxon>Eukaryota</taxon>
        <taxon>Metazoa</taxon>
        <taxon>Ecdysozoa</taxon>
        <taxon>Arthropoda</taxon>
        <taxon>Hexapoda</taxon>
        <taxon>Insecta</taxon>
        <taxon>Pterygota</taxon>
        <taxon>Neoptera</taxon>
        <taxon>Endopterygota</taxon>
        <taxon>Coleoptera</taxon>
        <taxon>Polyphaga</taxon>
        <taxon>Cucujiformia</taxon>
        <taxon>Tenebrionidae</taxon>
        <taxon>Tenebrionidae incertae sedis</taxon>
        <taxon>Tribolium</taxon>
    </lineage>
</organism>
<keyword evidence="5" id="KW-0378">Hydrolase</keyword>
<dbReference type="GO" id="GO:0008270">
    <property type="term" value="F:zinc ion binding"/>
    <property type="evidence" value="ECO:0007669"/>
    <property type="project" value="InterPro"/>
</dbReference>
<keyword evidence="2" id="KW-0645">Protease</keyword>
<dbReference type="Pfam" id="PF00413">
    <property type="entry name" value="Peptidase_M10"/>
    <property type="match status" value="1"/>
</dbReference>
<feature type="binding site" evidence="11">
    <location>
        <position position="167"/>
    </location>
    <ligand>
        <name>Zn(2+)</name>
        <dbReference type="ChEBI" id="CHEBI:29105"/>
        <label>1</label>
    </ligand>
</feature>
<feature type="binding site" evidence="11">
    <location>
        <position position="196"/>
    </location>
    <ligand>
        <name>Ca(2+)</name>
        <dbReference type="ChEBI" id="CHEBI:29108"/>
        <label>2</label>
    </ligand>
</feature>
<dbReference type="eggNOG" id="KOG1565">
    <property type="taxonomic scope" value="Eukaryota"/>
</dbReference>
<evidence type="ECO:0000256" key="7">
    <source>
        <dbReference type="ARBA" id="ARBA00023049"/>
    </source>
</evidence>
<feature type="binding site" evidence="11">
    <location>
        <position position="371"/>
    </location>
    <ligand>
        <name>Ca(2+)</name>
        <dbReference type="ChEBI" id="CHEBI:29108"/>
        <label>4</label>
    </ligand>
</feature>
<feature type="binding site" evidence="11">
    <location>
        <position position="169"/>
    </location>
    <ligand>
        <name>Zn(2+)</name>
        <dbReference type="ChEBI" id="CHEBI:29105"/>
        <label>1</label>
    </ligand>
</feature>
<dbReference type="InterPro" id="IPR001818">
    <property type="entry name" value="Pept_M10_metallopeptidase"/>
</dbReference>
<dbReference type="InterPro" id="IPR006026">
    <property type="entry name" value="Peptidase_Metallo"/>
</dbReference>
<feature type="binding site" evidence="10">
    <location>
        <position position="222"/>
    </location>
    <ligand>
        <name>Zn(2+)</name>
        <dbReference type="ChEBI" id="CHEBI:29105"/>
        <label>2</label>
        <note>catalytic</note>
    </ligand>
</feature>
<dbReference type="SUPFAM" id="SSF50923">
    <property type="entry name" value="Hemopexin-like domain"/>
    <property type="match status" value="1"/>
</dbReference>
<dbReference type="PIRSF" id="PIRSF001191">
    <property type="entry name" value="Peptidase_M10A_matrix"/>
    <property type="match status" value="1"/>
</dbReference>
<comment type="cofactor">
    <cofactor evidence="11">
        <name>Zn(2+)</name>
        <dbReference type="ChEBI" id="CHEBI:29105"/>
    </cofactor>
    <text evidence="11">Binds 2 Zn(2+) ions per subunit.</text>
</comment>
<feature type="binding site" description="in inhibited form" evidence="11">
    <location>
        <position position="87"/>
    </location>
    <ligand>
        <name>Zn(2+)</name>
        <dbReference type="ChEBI" id="CHEBI:29105"/>
        <label>2</label>
        <note>catalytic</note>
    </ligand>
</feature>
<dbReference type="Pfam" id="PF00045">
    <property type="entry name" value="Hemopexin"/>
    <property type="match status" value="3"/>
</dbReference>
<dbReference type="InterPro" id="IPR002477">
    <property type="entry name" value="Peptidoglycan-bd-like"/>
</dbReference>
<accession>D6X192</accession>
<feature type="binding site" evidence="10">
    <location>
        <position position="226"/>
    </location>
    <ligand>
        <name>Zn(2+)</name>
        <dbReference type="ChEBI" id="CHEBI:29105"/>
        <label>2</label>
        <note>catalytic</note>
    </ligand>
</feature>
<evidence type="ECO:0000259" key="15">
    <source>
        <dbReference type="SMART" id="SM00235"/>
    </source>
</evidence>
<dbReference type="STRING" id="7070.D6X192"/>
<dbReference type="GO" id="GO:0030574">
    <property type="term" value="P:collagen catabolic process"/>
    <property type="evidence" value="ECO:0000318"/>
    <property type="project" value="GO_Central"/>
</dbReference>
<evidence type="ECO:0000256" key="4">
    <source>
        <dbReference type="ARBA" id="ARBA00022737"/>
    </source>
</evidence>
<feature type="chain" id="PRO_5007310881" evidence="14">
    <location>
        <begin position="17"/>
        <end position="536"/>
    </location>
</feature>
<dbReference type="SMART" id="SM00235">
    <property type="entry name" value="ZnMc"/>
    <property type="match status" value="1"/>
</dbReference>
<dbReference type="SMART" id="SM00120">
    <property type="entry name" value="HX"/>
    <property type="match status" value="3"/>
</dbReference>
<evidence type="ECO:0000256" key="14">
    <source>
        <dbReference type="SAM" id="SignalP"/>
    </source>
</evidence>
<name>D6X192_TRICA</name>
<dbReference type="PRINTS" id="PR00138">
    <property type="entry name" value="MATRIXIN"/>
</dbReference>
<dbReference type="GO" id="GO:0031012">
    <property type="term" value="C:extracellular matrix"/>
    <property type="evidence" value="ECO:0007669"/>
    <property type="project" value="InterPro"/>
</dbReference>
<evidence type="ECO:0000313" key="16">
    <source>
        <dbReference type="EMBL" id="EFA10593.2"/>
    </source>
</evidence>